<feature type="domain" description="HD" evidence="5">
    <location>
        <begin position="630"/>
        <end position="752"/>
    </location>
</feature>
<feature type="domain" description="GGDEF" evidence="4">
    <location>
        <begin position="487"/>
        <end position="620"/>
    </location>
</feature>
<dbReference type="OrthoDB" id="9798833at2"/>
<dbReference type="NCBIfam" id="TIGR00229">
    <property type="entry name" value="sensory_box"/>
    <property type="match status" value="3"/>
</dbReference>
<feature type="domain" description="PAS" evidence="2">
    <location>
        <begin position="201"/>
        <end position="273"/>
    </location>
</feature>
<dbReference type="Gene3D" id="1.10.3210.10">
    <property type="entry name" value="Hypothetical protein af1432"/>
    <property type="match status" value="1"/>
</dbReference>
<dbReference type="InterPro" id="IPR006674">
    <property type="entry name" value="HD_domain"/>
</dbReference>
<sequence>MTRDKIAAKTLAKENALLLEQVNDLQQILSKYSELKTHLQESESTFKILADSIPACIHILQGNRFVFINATFTALTGYTLKECADIDFWQLVHPEYQEIIKERAWARQRGEEVVPIPELIIRTKYGRDIWVDHTASNTTWNGQPAVIAVLYDLTRRKENEETIVHQYNMLQETYAELEEIHAELQSSQNNLLMLNAQLRDSQERLDFALWATDDGLWDYNIKTGHLYVNDRGLKMLGYDLDEIKPHIKNWETRVHPSDLPTVQAALKSYFEGSATYFEAEYRLLNKSRQWVWAMSRGKVVKWDHEGNPLRFVGTTRNIAAKKEAELKLKASESRYRHLFEKSPLGLLKIALNGEIQDANEYWVEIMGAPSRQAIIGLNVFREAEKRPEMADLVRTFLDHYESSHSFTVEAEHTSKWGKKLYMQYKIDLIFDYDKNYSHILVAGEEISARKKAEARIRYLSFNDSLTGLCNRAFFDEELQRLEKPWQLPLSIIMGDVNGLKLANDTFGHLAGDRLLVEVAGILKKCCRPDDIIARWGGDEFVVLLPQTPETIASSICEQIRIACQESNPVPIQPSLALGVATKTTPQQDIYKVIAEAENVMYRNKLLENKSIRNSIISSLEISLHEKTFETKEHAERIKEMGIKFGRALNLPDHEIDRLSLLAKLHDIGKIGVPDEILNKPGALSAAEWDSIKKHPEIGYRIVHSSHELMAIAEEVLSHHERWDGSGYPRGLKGEEIPLLARILAIIDAYDVMTHVRYYKNASSHAQAIKEIKKCSGSQFDPRLAELFLHIFENSPGDNRLR</sequence>
<gene>
    <name evidence="7" type="ORF">205</name>
</gene>
<dbReference type="Pfam" id="PF00990">
    <property type="entry name" value="GGDEF"/>
    <property type="match status" value="1"/>
</dbReference>
<dbReference type="PANTHER" id="PTHR45228">
    <property type="entry name" value="CYCLIC DI-GMP PHOSPHODIESTERASE TM_0186-RELATED"/>
    <property type="match status" value="1"/>
</dbReference>
<evidence type="ECO:0000259" key="6">
    <source>
        <dbReference type="PROSITE" id="PS51832"/>
    </source>
</evidence>
<protein>
    <submittedName>
        <fullName evidence="7">Adenylyl cyclase class-3/4/guanylyl cyclase</fullName>
    </submittedName>
</protein>
<dbReference type="AlphaFoldDB" id="A0A0E3W2H9"/>
<evidence type="ECO:0000313" key="7">
    <source>
        <dbReference type="EMBL" id="CFX01316.1"/>
    </source>
</evidence>
<dbReference type="InterPro" id="IPR043128">
    <property type="entry name" value="Rev_trsase/Diguanyl_cyclase"/>
</dbReference>
<dbReference type="EMBL" id="CGIH01000004">
    <property type="protein sequence ID" value="CFX01316.1"/>
    <property type="molecule type" value="Genomic_DNA"/>
</dbReference>
<keyword evidence="8" id="KW-1185">Reference proteome</keyword>
<dbReference type="PROSITE" id="PS51831">
    <property type="entry name" value="HD"/>
    <property type="match status" value="1"/>
</dbReference>
<accession>A0A0E3W2H9</accession>
<dbReference type="PANTHER" id="PTHR45228:SF1">
    <property type="entry name" value="CYCLIC DI-GMP PHOSPHODIESTERASE TM_0186"/>
    <property type="match status" value="1"/>
</dbReference>
<dbReference type="InterPro" id="IPR052020">
    <property type="entry name" value="Cyclic_di-GMP/3'3'-cGAMP_PDE"/>
</dbReference>
<evidence type="ECO:0000259" key="5">
    <source>
        <dbReference type="PROSITE" id="PS51831"/>
    </source>
</evidence>
<dbReference type="InterPro" id="IPR000014">
    <property type="entry name" value="PAS"/>
</dbReference>
<dbReference type="InterPro" id="IPR035965">
    <property type="entry name" value="PAS-like_dom_sf"/>
</dbReference>
<feature type="coiled-coil region" evidence="1">
    <location>
        <begin position="167"/>
        <end position="204"/>
    </location>
</feature>
<evidence type="ECO:0000259" key="2">
    <source>
        <dbReference type="PROSITE" id="PS50112"/>
    </source>
</evidence>
<evidence type="ECO:0000259" key="4">
    <source>
        <dbReference type="PROSITE" id="PS50887"/>
    </source>
</evidence>
<proteinExistence type="predicted"/>
<evidence type="ECO:0000313" key="8">
    <source>
        <dbReference type="Proteomes" id="UP000045545"/>
    </source>
</evidence>
<dbReference type="NCBIfam" id="TIGR00254">
    <property type="entry name" value="GGDEF"/>
    <property type="match status" value="1"/>
</dbReference>
<dbReference type="PROSITE" id="PS50887">
    <property type="entry name" value="GGDEF"/>
    <property type="match status" value="1"/>
</dbReference>
<dbReference type="PROSITE" id="PS50112">
    <property type="entry name" value="PAS"/>
    <property type="match status" value="2"/>
</dbReference>
<dbReference type="SUPFAM" id="SSF55073">
    <property type="entry name" value="Nucleotide cyclase"/>
    <property type="match status" value="1"/>
</dbReference>
<dbReference type="Gene3D" id="3.30.450.20">
    <property type="entry name" value="PAS domain"/>
    <property type="match status" value="3"/>
</dbReference>
<dbReference type="SMART" id="SM00091">
    <property type="entry name" value="PAS"/>
    <property type="match status" value="3"/>
</dbReference>
<dbReference type="Proteomes" id="UP000045545">
    <property type="component" value="Unassembled WGS sequence"/>
</dbReference>
<evidence type="ECO:0000259" key="3">
    <source>
        <dbReference type="PROSITE" id="PS50113"/>
    </source>
</evidence>
<keyword evidence="1" id="KW-0175">Coiled coil</keyword>
<dbReference type="InterPro" id="IPR000700">
    <property type="entry name" value="PAS-assoc_C"/>
</dbReference>
<dbReference type="InterPro" id="IPR000160">
    <property type="entry name" value="GGDEF_dom"/>
</dbReference>
<evidence type="ECO:0000256" key="1">
    <source>
        <dbReference type="SAM" id="Coils"/>
    </source>
</evidence>
<dbReference type="Pfam" id="PF13188">
    <property type="entry name" value="PAS_8"/>
    <property type="match status" value="1"/>
</dbReference>
<dbReference type="InterPro" id="IPR003607">
    <property type="entry name" value="HD/PDEase_dom"/>
</dbReference>
<dbReference type="PROSITE" id="PS51832">
    <property type="entry name" value="HD_GYP"/>
    <property type="match status" value="1"/>
</dbReference>
<reference evidence="7 8" key="1">
    <citation type="submission" date="2015-03" db="EMBL/GenBank/DDBJ databases">
        <authorList>
            <person name="Murphy D."/>
        </authorList>
    </citation>
    <scope>NUCLEOTIDE SEQUENCE [LARGE SCALE GENOMIC DNA]</scope>
    <source>
        <strain evidence="7 8">OL-4</strain>
    </source>
</reference>
<dbReference type="RefSeq" id="WP_052729516.1">
    <property type="nucleotide sequence ID" value="NZ_CGIH01000004.1"/>
</dbReference>
<dbReference type="STRING" id="690567.205"/>
<dbReference type="Gene3D" id="3.30.70.270">
    <property type="match status" value="1"/>
</dbReference>
<name>A0A0E3W2H9_9FIRM</name>
<feature type="domain" description="PAS" evidence="2">
    <location>
        <begin position="61"/>
        <end position="102"/>
    </location>
</feature>
<dbReference type="InterPro" id="IPR037522">
    <property type="entry name" value="HD_GYP_dom"/>
</dbReference>
<dbReference type="SMART" id="SM00086">
    <property type="entry name" value="PAC"/>
    <property type="match status" value="3"/>
</dbReference>
<dbReference type="SMART" id="SM00471">
    <property type="entry name" value="HDc"/>
    <property type="match status" value="1"/>
</dbReference>
<organism evidence="7 8">
    <name type="scientific">Syntrophomonas zehnderi OL-4</name>
    <dbReference type="NCBI Taxonomy" id="690567"/>
    <lineage>
        <taxon>Bacteria</taxon>
        <taxon>Bacillati</taxon>
        <taxon>Bacillota</taxon>
        <taxon>Clostridia</taxon>
        <taxon>Eubacteriales</taxon>
        <taxon>Syntrophomonadaceae</taxon>
        <taxon>Syntrophomonas</taxon>
    </lineage>
</organism>
<dbReference type="Pfam" id="PF08447">
    <property type="entry name" value="PAS_3"/>
    <property type="match status" value="2"/>
</dbReference>
<feature type="domain" description="HD-GYP" evidence="6">
    <location>
        <begin position="608"/>
        <end position="801"/>
    </location>
</feature>
<dbReference type="SUPFAM" id="SSF55785">
    <property type="entry name" value="PYP-like sensor domain (PAS domain)"/>
    <property type="match status" value="3"/>
</dbReference>
<dbReference type="PROSITE" id="PS50113">
    <property type="entry name" value="PAC"/>
    <property type="match status" value="1"/>
</dbReference>
<dbReference type="CDD" id="cd00077">
    <property type="entry name" value="HDc"/>
    <property type="match status" value="1"/>
</dbReference>
<dbReference type="InterPro" id="IPR029787">
    <property type="entry name" value="Nucleotide_cyclase"/>
</dbReference>
<dbReference type="Pfam" id="PF13487">
    <property type="entry name" value="HD_5"/>
    <property type="match status" value="1"/>
</dbReference>
<feature type="domain" description="PAC" evidence="3">
    <location>
        <begin position="277"/>
        <end position="330"/>
    </location>
</feature>
<dbReference type="CDD" id="cd00130">
    <property type="entry name" value="PAS"/>
    <property type="match status" value="2"/>
</dbReference>
<dbReference type="SUPFAM" id="SSF109604">
    <property type="entry name" value="HD-domain/PDEase-like"/>
    <property type="match status" value="1"/>
</dbReference>
<dbReference type="InterPro" id="IPR001610">
    <property type="entry name" value="PAC"/>
</dbReference>
<dbReference type="CDD" id="cd01949">
    <property type="entry name" value="GGDEF"/>
    <property type="match status" value="1"/>
</dbReference>
<dbReference type="InterPro" id="IPR013655">
    <property type="entry name" value="PAS_fold_3"/>
</dbReference>
<dbReference type="SMART" id="SM00267">
    <property type="entry name" value="GGDEF"/>
    <property type="match status" value="1"/>
</dbReference>